<evidence type="ECO:0000313" key="4">
    <source>
        <dbReference type="Proteomes" id="UP001500227"/>
    </source>
</evidence>
<dbReference type="InterPro" id="IPR011009">
    <property type="entry name" value="Kinase-like_dom_sf"/>
</dbReference>
<feature type="domain" description="PEGA" evidence="2">
    <location>
        <begin position="351"/>
        <end position="414"/>
    </location>
</feature>
<gene>
    <name evidence="3" type="ORF">GCM10023337_21110</name>
</gene>
<evidence type="ECO:0000313" key="3">
    <source>
        <dbReference type="EMBL" id="GAA5092963.1"/>
    </source>
</evidence>
<dbReference type="InterPro" id="IPR013229">
    <property type="entry name" value="PEGA"/>
</dbReference>
<dbReference type="SUPFAM" id="SSF56112">
    <property type="entry name" value="Protein kinase-like (PK-like)"/>
    <property type="match status" value="1"/>
</dbReference>
<dbReference type="RefSeq" id="WP_345371668.1">
    <property type="nucleotide sequence ID" value="NZ_BAABKD010000011.1"/>
</dbReference>
<dbReference type="Proteomes" id="UP001500227">
    <property type="component" value="Unassembled WGS sequence"/>
</dbReference>
<organism evidence="3 4">
    <name type="scientific">Paenalcaligenes hermetiae</name>
    <dbReference type="NCBI Taxonomy" id="1157987"/>
    <lineage>
        <taxon>Bacteria</taxon>
        <taxon>Pseudomonadati</taxon>
        <taxon>Pseudomonadota</taxon>
        <taxon>Betaproteobacteria</taxon>
        <taxon>Burkholderiales</taxon>
        <taxon>Alcaligenaceae</taxon>
        <taxon>Paenalcaligenes</taxon>
    </lineage>
</organism>
<dbReference type="Pfam" id="PF08308">
    <property type="entry name" value="PEGA"/>
    <property type="match status" value="1"/>
</dbReference>
<sequence>MTAQVYFFHQAPSDAVPLVQSTIWQQPVAASHLTQWALCLGTALHQRHQQGQLYAQWDPEHCYIDEQGNWYLLEQTPAIDSPWLAFELMAQEPSWPIGPAVDVYGLGMLLRSLLLKRLPPIASTRWLEPLPALYDMEVEGIEPRLLRAIDLATEQDPALRLASIEEFLLYLGQTLSQSVAASTVLLEESAAVAALPVTQPAPTSSAPTPPAPIVGAVSTTWQRRTLYALFFLGAVGVGAWAYGLWQKPAPVIETPLASMDEPFHQQVAAEKEWQEPSSKTLISEDVDSIENAEIWPEQKVLIEELEVLGPTLDPVSKALALELVASPPAEPKLAAPAPTSSPKPAATGATGTLRIAVLPWGDVYVNGRRQGASPPLKELKLKAGKHRLQIRNGDLTPYQATIEIEAGQSVTIRHKF</sequence>
<keyword evidence="1" id="KW-0472">Membrane</keyword>
<name>A0ABP9M8K5_9BURK</name>
<comment type="caution">
    <text evidence="3">The sequence shown here is derived from an EMBL/GenBank/DDBJ whole genome shotgun (WGS) entry which is preliminary data.</text>
</comment>
<dbReference type="EMBL" id="BAABKD010000011">
    <property type="protein sequence ID" value="GAA5092963.1"/>
    <property type="molecule type" value="Genomic_DNA"/>
</dbReference>
<evidence type="ECO:0000259" key="2">
    <source>
        <dbReference type="Pfam" id="PF08308"/>
    </source>
</evidence>
<reference evidence="4" key="1">
    <citation type="journal article" date="2019" name="Int. J. Syst. Evol. Microbiol.">
        <title>The Global Catalogue of Microorganisms (GCM) 10K type strain sequencing project: providing services to taxonomists for standard genome sequencing and annotation.</title>
        <authorList>
            <consortium name="The Broad Institute Genomics Platform"/>
            <consortium name="The Broad Institute Genome Sequencing Center for Infectious Disease"/>
            <person name="Wu L."/>
            <person name="Ma J."/>
        </authorList>
    </citation>
    <scope>NUCLEOTIDE SEQUENCE [LARGE SCALE GENOMIC DNA]</scope>
    <source>
        <strain evidence="4">JCM 18423</strain>
    </source>
</reference>
<dbReference type="Gene3D" id="1.10.510.10">
    <property type="entry name" value="Transferase(Phosphotransferase) domain 1"/>
    <property type="match status" value="1"/>
</dbReference>
<keyword evidence="4" id="KW-1185">Reference proteome</keyword>
<keyword evidence="1" id="KW-1133">Transmembrane helix</keyword>
<evidence type="ECO:0000256" key="1">
    <source>
        <dbReference type="SAM" id="Phobius"/>
    </source>
</evidence>
<keyword evidence="1" id="KW-0812">Transmembrane</keyword>
<accession>A0ABP9M8K5</accession>
<feature type="transmembrane region" description="Helical" evidence="1">
    <location>
        <begin position="226"/>
        <end position="245"/>
    </location>
</feature>
<proteinExistence type="predicted"/>
<protein>
    <recommendedName>
        <fullName evidence="2">PEGA domain-containing protein</fullName>
    </recommendedName>
</protein>